<evidence type="ECO:0000256" key="3">
    <source>
        <dbReference type="ARBA" id="ARBA00023274"/>
    </source>
</evidence>
<dbReference type="PANTHER" id="PTHR10724:SF7">
    <property type="entry name" value="SMALL RIBOSOMAL SUBUNIT PROTEIN BS1C"/>
    <property type="match status" value="1"/>
</dbReference>
<dbReference type="InterPro" id="IPR003029">
    <property type="entry name" value="S1_domain"/>
</dbReference>
<feature type="domain" description="S1 motif" evidence="4">
    <location>
        <begin position="96"/>
        <end position="164"/>
    </location>
</feature>
<reference evidence="5" key="1">
    <citation type="submission" date="2021-01" db="EMBL/GenBank/DDBJ databases">
        <title>Draft genome sequence of Acholeplasmataceae bacterium strain Mahy22.</title>
        <authorList>
            <person name="Watanabe M."/>
            <person name="Kojima H."/>
            <person name="Fukui M."/>
        </authorList>
    </citation>
    <scope>NUCLEOTIDE SEQUENCE</scope>
    <source>
        <strain evidence="5">Mahy22</strain>
    </source>
</reference>
<dbReference type="Proteomes" id="UP000620133">
    <property type="component" value="Chromosome"/>
</dbReference>
<evidence type="ECO:0000256" key="1">
    <source>
        <dbReference type="ARBA" id="ARBA00006767"/>
    </source>
</evidence>
<dbReference type="InterPro" id="IPR012340">
    <property type="entry name" value="NA-bd_OB-fold"/>
</dbReference>
<comment type="similarity">
    <text evidence="1">Belongs to the bacterial ribosomal protein bS1 family.</text>
</comment>
<keyword evidence="6" id="KW-1185">Reference proteome</keyword>
<dbReference type="RefSeq" id="WP_176238515.1">
    <property type="nucleotide sequence ID" value="NZ_AP024412.1"/>
</dbReference>
<protein>
    <recommendedName>
        <fullName evidence="4">S1 motif domain-containing protein</fullName>
    </recommendedName>
</protein>
<dbReference type="PANTHER" id="PTHR10724">
    <property type="entry name" value="30S RIBOSOMAL PROTEIN S1"/>
    <property type="match status" value="1"/>
</dbReference>
<evidence type="ECO:0000313" key="5">
    <source>
        <dbReference type="EMBL" id="BCR35672.1"/>
    </source>
</evidence>
<feature type="domain" description="S1 motif" evidence="4">
    <location>
        <begin position="359"/>
        <end position="427"/>
    </location>
</feature>
<evidence type="ECO:0000313" key="6">
    <source>
        <dbReference type="Proteomes" id="UP000620133"/>
    </source>
</evidence>
<feature type="domain" description="S1 motif" evidence="4">
    <location>
        <begin position="192"/>
        <end position="258"/>
    </location>
</feature>
<dbReference type="InterPro" id="IPR050437">
    <property type="entry name" value="Ribos_protein_bS1-like"/>
</dbReference>
<proteinExistence type="inferred from homology"/>
<dbReference type="KEGG" id="manr:MPAN_005650"/>
<feature type="domain" description="S1 motif" evidence="4">
    <location>
        <begin position="275"/>
        <end position="344"/>
    </location>
</feature>
<dbReference type="GO" id="GO:0003729">
    <property type="term" value="F:mRNA binding"/>
    <property type="evidence" value="ECO:0007669"/>
    <property type="project" value="TreeGrafter"/>
</dbReference>
<dbReference type="GO" id="GO:0006412">
    <property type="term" value="P:translation"/>
    <property type="evidence" value="ECO:0007669"/>
    <property type="project" value="TreeGrafter"/>
</dbReference>
<dbReference type="Gene3D" id="2.40.50.140">
    <property type="entry name" value="Nucleic acid-binding proteins"/>
    <property type="match status" value="4"/>
</dbReference>
<dbReference type="PROSITE" id="PS50126">
    <property type="entry name" value="S1"/>
    <property type="match status" value="5"/>
</dbReference>
<name>A0A7U9TH39_9MOLU</name>
<dbReference type="EMBL" id="AP024412">
    <property type="protein sequence ID" value="BCR35672.1"/>
    <property type="molecule type" value="Genomic_DNA"/>
</dbReference>
<feature type="domain" description="S1 motif" evidence="4">
    <location>
        <begin position="9"/>
        <end position="78"/>
    </location>
</feature>
<dbReference type="SMART" id="SM00316">
    <property type="entry name" value="S1"/>
    <property type="match status" value="5"/>
</dbReference>
<dbReference type="GO" id="GO:0005840">
    <property type="term" value="C:ribosome"/>
    <property type="evidence" value="ECO:0007669"/>
    <property type="project" value="UniProtKB-KW"/>
</dbReference>
<accession>A0A7U9TH39</accession>
<dbReference type="GO" id="GO:0003735">
    <property type="term" value="F:structural constituent of ribosome"/>
    <property type="evidence" value="ECO:0007669"/>
    <property type="project" value="TreeGrafter"/>
</dbReference>
<dbReference type="AlphaFoldDB" id="A0A7U9TH39"/>
<dbReference type="GO" id="GO:1990904">
    <property type="term" value="C:ribonucleoprotein complex"/>
    <property type="evidence" value="ECO:0007669"/>
    <property type="project" value="UniProtKB-KW"/>
</dbReference>
<evidence type="ECO:0000259" key="4">
    <source>
        <dbReference type="PROSITE" id="PS50126"/>
    </source>
</evidence>
<organism evidence="5 6">
    <name type="scientific">Mariniplasma anaerobium</name>
    <dbReference type="NCBI Taxonomy" id="2735436"/>
    <lineage>
        <taxon>Bacteria</taxon>
        <taxon>Bacillati</taxon>
        <taxon>Mycoplasmatota</taxon>
        <taxon>Mollicutes</taxon>
        <taxon>Acholeplasmatales</taxon>
        <taxon>Acholeplasmataceae</taxon>
        <taxon>Mariniplasma</taxon>
    </lineage>
</organism>
<dbReference type="InterPro" id="IPR035104">
    <property type="entry name" value="Ribosomal_protein_S1-like"/>
</dbReference>
<evidence type="ECO:0000256" key="2">
    <source>
        <dbReference type="ARBA" id="ARBA00022980"/>
    </source>
</evidence>
<keyword evidence="3" id="KW-0687">Ribonucleoprotein</keyword>
<dbReference type="SUPFAM" id="SSF50249">
    <property type="entry name" value="Nucleic acid-binding proteins"/>
    <property type="match status" value="5"/>
</dbReference>
<dbReference type="Pfam" id="PF00575">
    <property type="entry name" value="S1"/>
    <property type="match status" value="3"/>
</dbReference>
<sequence>MEFNMLKVGQIVEGTVVKIEHNTIYLDVQYTTEGKIHLDNYDKPAPDTFIGLIKDGQKIKAKVQKITDEPSQILLSRLPLLIEEKFDQIAALAESGETVKAKVRKILDKGLILNYLSNEVFLPYSLLDYDLLKDKEALQGKTLEIQIIEATRKGRSKRIVGSRKIVFERERQEAYELRLKDRQSELETINTGDVIKGIVDKIEKHAATVRFEHVVGLLRISQVSHHRIEKIEDVLELNQEVEVKVIKKEGNRLDLSMKALEDTPYEKFYQEHKVGDSVTGTVFQKLPFGIIVEVSKDVRGLLHKNEFSWNPNDNFESFVKIGDEITLAIVQMDPKKERIALSKKSLEDNPWKNFTKKRGDVVQAVVTSVTKDGLEVEVQGAKGFIHVSELSNERIGKPEDYFAIGDEVKALIVEAKRDQWELKLSIRRVLEKAERASYEQYLEEGQEAETTTIGDLFADDFKKKKK</sequence>
<keyword evidence="2" id="KW-0689">Ribosomal protein</keyword>
<dbReference type="PRINTS" id="PR00681">
    <property type="entry name" value="RIBOSOMALS1"/>
</dbReference>
<gene>
    <name evidence="5" type="ORF">MPAN_005650</name>
</gene>